<dbReference type="STRING" id="177437.HRM2_32290"/>
<gene>
    <name evidence="2" type="ordered locus">HRM2_32290</name>
</gene>
<feature type="region of interest" description="Disordered" evidence="1">
    <location>
        <begin position="1"/>
        <end position="73"/>
    </location>
</feature>
<evidence type="ECO:0000313" key="2">
    <source>
        <dbReference type="EMBL" id="ACN16308.1"/>
    </source>
</evidence>
<dbReference type="AlphaFoldDB" id="C0QLK4"/>
<accession>C0QLK4</accession>
<dbReference type="EMBL" id="CP001087">
    <property type="protein sequence ID" value="ACN16308.1"/>
    <property type="molecule type" value="Genomic_DNA"/>
</dbReference>
<feature type="compositionally biased region" description="Basic and acidic residues" evidence="1">
    <location>
        <begin position="56"/>
        <end position="73"/>
    </location>
</feature>
<evidence type="ECO:0000313" key="3">
    <source>
        <dbReference type="Proteomes" id="UP000000442"/>
    </source>
</evidence>
<dbReference type="RefSeq" id="WP_015905070.1">
    <property type="nucleotide sequence ID" value="NC_012108.1"/>
</dbReference>
<sequence length="73" mass="7661">MKLDSSRPVGTGVALNGLNGNGGHEVQGVAISLGAGHGRPARMSEGQHPFPPAGRSEFHIKADYRQGVNNRDE</sequence>
<reference evidence="2 3" key="1">
    <citation type="journal article" date="2009" name="Environ. Microbiol.">
        <title>Genome sequence of Desulfobacterium autotrophicum HRM2, a marine sulfate reducer oxidizing organic carbon completely to carbon dioxide.</title>
        <authorList>
            <person name="Strittmatter A.W."/>
            <person name="Liesegang H."/>
            <person name="Rabus R."/>
            <person name="Decker I."/>
            <person name="Amann J."/>
            <person name="Andres S."/>
            <person name="Henne A."/>
            <person name="Fricke W.F."/>
            <person name="Martinez-Arias R."/>
            <person name="Bartels D."/>
            <person name="Goesmann A."/>
            <person name="Krause L."/>
            <person name="Puehler A."/>
            <person name="Klenk H.P."/>
            <person name="Richter M."/>
            <person name="Schuler M."/>
            <person name="Gloeckner F.O."/>
            <person name="Meyerdierks A."/>
            <person name="Gottschalk G."/>
            <person name="Amann R."/>
        </authorList>
    </citation>
    <scope>NUCLEOTIDE SEQUENCE [LARGE SCALE GENOMIC DNA]</scope>
    <source>
        <strain evidence="3">ATCC 43914 / DSM 3382 / HRM2</strain>
    </source>
</reference>
<evidence type="ECO:0000256" key="1">
    <source>
        <dbReference type="SAM" id="MobiDB-lite"/>
    </source>
</evidence>
<protein>
    <submittedName>
        <fullName evidence="2">Uncharacterized protein</fullName>
    </submittedName>
</protein>
<dbReference type="KEGG" id="dat:HRM2_32290"/>
<dbReference type="HOGENOM" id="CLU_2698568_0_0_7"/>
<name>C0QLK4_DESAH</name>
<organism evidence="2 3">
    <name type="scientific">Desulforapulum autotrophicum (strain ATCC 43914 / DSM 3382 / VKM B-1955 / HRM2)</name>
    <name type="common">Desulfobacterium autotrophicum</name>
    <dbReference type="NCBI Taxonomy" id="177437"/>
    <lineage>
        <taxon>Bacteria</taxon>
        <taxon>Pseudomonadati</taxon>
        <taxon>Thermodesulfobacteriota</taxon>
        <taxon>Desulfobacteria</taxon>
        <taxon>Desulfobacterales</taxon>
        <taxon>Desulfobacteraceae</taxon>
        <taxon>Desulforapulum</taxon>
    </lineage>
</organism>
<dbReference type="Proteomes" id="UP000000442">
    <property type="component" value="Chromosome"/>
</dbReference>
<keyword evidence="3" id="KW-1185">Reference proteome</keyword>
<proteinExistence type="predicted"/>
<feature type="compositionally biased region" description="Low complexity" evidence="1">
    <location>
        <begin position="9"/>
        <end position="18"/>
    </location>
</feature>